<accession>A0A1H8UAE0</accession>
<dbReference type="InterPro" id="IPR024498">
    <property type="entry name" value="DUF2786"/>
</dbReference>
<evidence type="ECO:0000313" key="3">
    <source>
        <dbReference type="EMBL" id="SEO99804.1"/>
    </source>
</evidence>
<dbReference type="InterPro" id="IPR055592">
    <property type="entry name" value="DUF7168"/>
</dbReference>
<dbReference type="Proteomes" id="UP000198960">
    <property type="component" value="Unassembled WGS sequence"/>
</dbReference>
<name>A0A1H8UAE0_9ACTN</name>
<evidence type="ECO:0000259" key="1">
    <source>
        <dbReference type="Pfam" id="PF10979"/>
    </source>
</evidence>
<keyword evidence="4" id="KW-1185">Reference proteome</keyword>
<sequence length="378" mass="39954">MSAPCRSLLVMSREQFLDPRLLDAVADAWERGWRPADLVHAVGRSAPSLAGLAAAVAVASVELLGAERAVPAEWDAQVHEVRRQARGATAPGDDVHQLWLQVRLLPPLPRLAEVPSRWPPRSVGGAREAAAPGHVAGAGAAARALRRIRALLAKAESTDFPEEAEALTAKAQELMAQHAIDAVLVAAAATSRPGGPGAAAPEVAERRMHLEAPYLDAKMHLVSAVAEANGVRTAWFASLGIAVLIGMPADLDAVELLVTSLLVQAGRAVQAAGRHGGAHSRSRGFRRAFLLAYAVRVGERLEAAHRTGTADATAAASARGTDLAPVLRDREAAVARTFDDLFPRLRRRRTTSVDRTGWLSGRAAADAADLARRRPLPS</sequence>
<dbReference type="Pfam" id="PF10979">
    <property type="entry name" value="DUF2786"/>
    <property type="match status" value="1"/>
</dbReference>
<proteinExistence type="predicted"/>
<dbReference type="Pfam" id="PF23771">
    <property type="entry name" value="DUF7168"/>
    <property type="match status" value="1"/>
</dbReference>
<dbReference type="EMBL" id="FOEE01000008">
    <property type="protein sequence ID" value="SEO99804.1"/>
    <property type="molecule type" value="Genomic_DNA"/>
</dbReference>
<reference evidence="4" key="1">
    <citation type="submission" date="2016-10" db="EMBL/GenBank/DDBJ databases">
        <authorList>
            <person name="Varghese N."/>
            <person name="Submissions S."/>
        </authorList>
    </citation>
    <scope>NUCLEOTIDE SEQUENCE [LARGE SCALE GENOMIC DNA]</scope>
    <source>
        <strain evidence="4">DSM 45413</strain>
    </source>
</reference>
<feature type="domain" description="DUF7168" evidence="2">
    <location>
        <begin position="218"/>
        <end position="331"/>
    </location>
</feature>
<organism evidence="3 4">
    <name type="scientific">Trujillonella endophytica</name>
    <dbReference type="NCBI Taxonomy" id="673521"/>
    <lineage>
        <taxon>Bacteria</taxon>
        <taxon>Bacillati</taxon>
        <taxon>Actinomycetota</taxon>
        <taxon>Actinomycetes</taxon>
        <taxon>Geodermatophilales</taxon>
        <taxon>Geodermatophilaceae</taxon>
        <taxon>Trujillonella</taxon>
    </lineage>
</organism>
<protein>
    <submittedName>
        <fullName evidence="3">Uncharacterized protein</fullName>
    </submittedName>
</protein>
<feature type="domain" description="DUF2786" evidence="1">
    <location>
        <begin position="143"/>
        <end position="181"/>
    </location>
</feature>
<evidence type="ECO:0000313" key="4">
    <source>
        <dbReference type="Proteomes" id="UP000198960"/>
    </source>
</evidence>
<gene>
    <name evidence="3" type="ORF">SAMN05660991_02700</name>
</gene>
<dbReference type="STRING" id="673521.SAMN05660991_02700"/>
<evidence type="ECO:0000259" key="2">
    <source>
        <dbReference type="Pfam" id="PF23771"/>
    </source>
</evidence>
<dbReference type="AlphaFoldDB" id="A0A1H8UAE0"/>